<dbReference type="PANTHER" id="PTHR45527:SF1">
    <property type="entry name" value="FATTY ACID SYNTHASE"/>
    <property type="match status" value="1"/>
</dbReference>
<evidence type="ECO:0000256" key="2">
    <source>
        <dbReference type="SAM" id="MobiDB-lite"/>
    </source>
</evidence>
<dbReference type="Gene3D" id="3.40.50.1820">
    <property type="entry name" value="alpha/beta hydrolase"/>
    <property type="match status" value="1"/>
</dbReference>
<dbReference type="Pfam" id="PF00326">
    <property type="entry name" value="Peptidase_S9"/>
    <property type="match status" value="1"/>
</dbReference>
<keyword evidence="4" id="KW-1185">Reference proteome</keyword>
<dbReference type="InterPro" id="IPR025110">
    <property type="entry name" value="AMP-bd_C"/>
</dbReference>
<dbReference type="InterPro" id="IPR023213">
    <property type="entry name" value="CAT-like_dom_sf"/>
</dbReference>
<dbReference type="SUPFAM" id="SSF53474">
    <property type="entry name" value="alpha/beta-Hydrolases"/>
    <property type="match status" value="1"/>
</dbReference>
<sequence>MRQATPFGTWSSPITAADVAATDSHPNWPGFVGDEVWWSERLPDEGGRTTLMRWTEGGGPAQSVLPAPWNVRSRLMEYGGRAWAGTISADGPLVVFVQAEDQRLYAYASQVPGAGPRPLTPVPAPGSTLCFADPVLMPASGSGDTPVEAWCIRESTGPGGAPVRDFVAIPLDGSAAEDTAALRPLTAGSDFLSGLRPSPTGEQVAWIGWDHPDMPWDASRAFVADVLPDGTLGPARVVAGGPDEAVAQIVWTDDGELYAITDGSGWWNVHRTTANGRTGANVCPREEEFAGALTKVGLSWCAPLPGGCLAVMVHSTRTTTLSVLDPATGTLRNLLSPRTEWEPLLAARGERLIAVGAGTDSDFAAVLFDTTTGTSTELTAPRTVVDRAYLPRPEARTFDGPGDRPVHATVFLPRNPDHNGLPGESPPFVVFAHSGPTGRFPRAYDLQIAYLTSRGIGVVGVDYSGSTGYGREYRNRLRHSWGIADVDDCAAVARALAAEGTADPARLAIRGASAGGWTAAVSLTTQDIYCCAVLLYPVLDPATWRESQNGGFEAFYLDSLIGPWPETAQRYAERSPALAAARVERPFVLLQGDADPICPPAQAELFLSGVRPDRAPYLHRVFAGERHGFKRSETILACVDAELALYQRCFTATEQTSTAQDAGHGRPGGDSVHALVGEQALRVPGRIAVRDQDGSWTYRQLMARAEELGVLLEASGVRPGDRVAIHLDRSRDLVAGLLAALTIGCAYLPLDPEYPADRLRFMIDDARPAAVLTRRGIEPPSPPGDHRLVYTDERPGSDGQRTAALDRTSEAHHAAFVIYTSGSTGTPKGAVLTHRGIADILQYSRDDFCFTEEDSVLALAPFSFDFAQLEILLPLICGGTVHVVDRAVARDPGLLDEAIAERGATFLMGTPSLFTALTSYGWQPPRHLRIVSGGEALTPALARSLDQARAVWNIYGPTETSVYSLSEKVRPDDITIGRPAARTVVEILRDGRRCADDETGEIHIGGPGLAIGYLDRPELTAQRFIPDPFRPGERLYRTGDLGRRRSDGRIAYEGRTDDQVKIRGHRVEPAEVEDHLLRLGGVRAAAVVAEQGHHALRLVGYVVPPEGAAVDTGELRSLLGSALPAYSVPHRIVAVREIPLSPNGKTDRRALSRLARPGPHGGDGLAGIWRDVLGVTRINPEDNFFDLGGDSLSAMEVAIRAGDLGLRIRPADVYTTGTFGELAERAFEPASVPAPETVARPDLSPAQHRFLGWDYQDRDHYNVSLVLDVDASVDREALAGALAALARRHSALRLRLVGNRIRTEPYSGPTDVPLSRHDLSGPGPGDRDQAFLKEADRLHQSLSLRDGPVWRAAYFSSADGDVLLLVFHHLVADGMSLKVIARELVTAYREIAAGVVHPLAGTSSWSDHAAVLRRLVNGPLGALFLRRWRALRWESLRPLPSDRPDGSMHLSHIKSLQTLIPRPAAPGAARVEELLLSALAAAAADATNSRVGAVDVCRHGRTDPTGGPGFANAVGWLNSIAPYLLELPEEASDRQTAQVLREQITDIRDMEQTWGALRYLHDLDEVRGSLAALPAADIYLNFLGSRMGEHDLEPPFRVRATAVGTEMTPNRTQPYRIKVYAGAEPDFLRLTWQYSADVDREEQIRGLAAACERWMSRLSG</sequence>
<evidence type="ECO:0000256" key="1">
    <source>
        <dbReference type="ARBA" id="ARBA00001957"/>
    </source>
</evidence>
<dbReference type="Gene3D" id="3.30.559.10">
    <property type="entry name" value="Chloramphenicol acetyltransferase-like domain"/>
    <property type="match status" value="1"/>
</dbReference>
<feature type="region of interest" description="Disordered" evidence="2">
    <location>
        <begin position="774"/>
        <end position="806"/>
    </location>
</feature>
<dbReference type="InterPro" id="IPR001375">
    <property type="entry name" value="Peptidase_S9_cat"/>
</dbReference>
<name>I2NA60_STRT9</name>
<dbReference type="FunFam" id="3.40.50.980:FF:000001">
    <property type="entry name" value="Non-ribosomal peptide synthetase"/>
    <property type="match status" value="1"/>
</dbReference>
<dbReference type="GO" id="GO:0008610">
    <property type="term" value="P:lipid biosynthetic process"/>
    <property type="evidence" value="ECO:0007669"/>
    <property type="project" value="UniProtKB-ARBA"/>
</dbReference>
<dbReference type="CDD" id="cd05930">
    <property type="entry name" value="A_NRPS"/>
    <property type="match status" value="1"/>
</dbReference>
<dbReference type="GO" id="GO:0031177">
    <property type="term" value="F:phosphopantetheine binding"/>
    <property type="evidence" value="ECO:0007669"/>
    <property type="project" value="TreeGrafter"/>
</dbReference>
<dbReference type="NCBIfam" id="TIGR01733">
    <property type="entry name" value="AA-adenyl-dom"/>
    <property type="match status" value="1"/>
</dbReference>
<dbReference type="InterPro" id="IPR036736">
    <property type="entry name" value="ACP-like_sf"/>
</dbReference>
<dbReference type="GO" id="GO:0006508">
    <property type="term" value="P:proteolysis"/>
    <property type="evidence" value="ECO:0007669"/>
    <property type="project" value="InterPro"/>
</dbReference>
<dbReference type="Gene3D" id="2.120.10.30">
    <property type="entry name" value="TolB, C-terminal domain"/>
    <property type="match status" value="1"/>
</dbReference>
<dbReference type="SUPFAM" id="SSF82171">
    <property type="entry name" value="DPP6 N-terminal domain-like"/>
    <property type="match status" value="1"/>
</dbReference>
<dbReference type="InterPro" id="IPR011042">
    <property type="entry name" value="6-blade_b-propeller_TolB-like"/>
</dbReference>
<dbReference type="GO" id="GO:0008236">
    <property type="term" value="F:serine-type peptidase activity"/>
    <property type="evidence" value="ECO:0007669"/>
    <property type="project" value="InterPro"/>
</dbReference>
<dbReference type="Gene3D" id="3.40.50.12780">
    <property type="entry name" value="N-terminal domain of ligase-like"/>
    <property type="match status" value="1"/>
</dbReference>
<dbReference type="Proteomes" id="UP000005940">
    <property type="component" value="Chromosome"/>
</dbReference>
<evidence type="ECO:0000313" key="3">
    <source>
        <dbReference type="EMBL" id="QKM66364.1"/>
    </source>
</evidence>
<dbReference type="SUPFAM" id="SSF47336">
    <property type="entry name" value="ACP-like"/>
    <property type="match status" value="1"/>
</dbReference>
<dbReference type="PROSITE" id="PS50075">
    <property type="entry name" value="CARRIER"/>
    <property type="match status" value="1"/>
</dbReference>
<dbReference type="GO" id="GO:0043041">
    <property type="term" value="P:amino acid activation for nonribosomal peptide biosynthetic process"/>
    <property type="evidence" value="ECO:0007669"/>
    <property type="project" value="TreeGrafter"/>
</dbReference>
<feature type="compositionally biased region" description="Basic and acidic residues" evidence="2">
    <location>
        <begin position="784"/>
        <end position="796"/>
    </location>
</feature>
<dbReference type="SUPFAM" id="SSF52777">
    <property type="entry name" value="CoA-dependent acyltransferases"/>
    <property type="match status" value="2"/>
</dbReference>
<reference evidence="3 4" key="1">
    <citation type="journal article" date="2012" name="J. Bacteriol.">
        <title>Draft genome of Streptomyces tsukubaensis NRRL 18488, the producer of the clinically important immunosuppressant tacrolimus (FK506).</title>
        <authorList>
            <person name="Barreiro C."/>
            <person name="Prieto C."/>
            <person name="Sola-Landa A."/>
            <person name="Solera E."/>
            <person name="Martinez-Castro M."/>
            <person name="Perez-Redondo R."/>
            <person name="Garcia-Estrada C."/>
            <person name="Aparicio J.F."/>
            <person name="Fernandez-Martinez L.T."/>
            <person name="Santos-Aberturas J."/>
            <person name="Salehi-Najafabadi Z."/>
            <person name="Rodriguez-Garcia A."/>
            <person name="Tauch A."/>
            <person name="Martin J.F."/>
        </authorList>
    </citation>
    <scope>NUCLEOTIDE SEQUENCE [LARGE SCALE GENOMIC DNA]</scope>
    <source>
        <strain evidence="4">DSM 42081 / NBRC 108919 / NRRL 18488 / 9993</strain>
    </source>
</reference>
<gene>
    <name evidence="3" type="ORF">STSU_003495</name>
</gene>
<dbReference type="InterPro" id="IPR020845">
    <property type="entry name" value="AMP-binding_CS"/>
</dbReference>
<dbReference type="InterPro" id="IPR029058">
    <property type="entry name" value="AB_hydrolase_fold"/>
</dbReference>
<comment type="cofactor">
    <cofactor evidence="1">
        <name>pantetheine 4'-phosphate</name>
        <dbReference type="ChEBI" id="CHEBI:47942"/>
    </cofactor>
</comment>
<organism evidence="3 4">
    <name type="scientific">Streptomyces tsukubensis (strain DSM 42081 / NBRC 108919 / NRRL 18488 / 9993)</name>
    <dbReference type="NCBI Taxonomy" id="1114943"/>
    <lineage>
        <taxon>Bacteria</taxon>
        <taxon>Bacillati</taxon>
        <taxon>Actinomycetota</taxon>
        <taxon>Actinomycetes</taxon>
        <taxon>Kitasatosporales</taxon>
        <taxon>Streptomycetaceae</taxon>
        <taxon>Streptomyces</taxon>
    </lineage>
</organism>
<feature type="region of interest" description="Disordered" evidence="2">
    <location>
        <begin position="1307"/>
        <end position="1327"/>
    </location>
</feature>
<dbReference type="InterPro" id="IPR045851">
    <property type="entry name" value="AMP-bd_C_sf"/>
</dbReference>
<evidence type="ECO:0000313" key="4">
    <source>
        <dbReference type="Proteomes" id="UP000005940"/>
    </source>
</evidence>
<dbReference type="InterPro" id="IPR000873">
    <property type="entry name" value="AMP-dep_synth/lig_dom"/>
</dbReference>
<dbReference type="InterPro" id="IPR042099">
    <property type="entry name" value="ANL_N_sf"/>
</dbReference>
<dbReference type="Pfam" id="PF13193">
    <property type="entry name" value="AMP-binding_C"/>
    <property type="match status" value="1"/>
</dbReference>
<dbReference type="PANTHER" id="PTHR45527">
    <property type="entry name" value="NONRIBOSOMAL PEPTIDE SYNTHETASE"/>
    <property type="match status" value="1"/>
</dbReference>
<dbReference type="PROSITE" id="PS00455">
    <property type="entry name" value="AMP_BINDING"/>
    <property type="match status" value="1"/>
</dbReference>
<dbReference type="InterPro" id="IPR009081">
    <property type="entry name" value="PP-bd_ACP"/>
</dbReference>
<dbReference type="GO" id="GO:0005737">
    <property type="term" value="C:cytoplasm"/>
    <property type="evidence" value="ECO:0007669"/>
    <property type="project" value="TreeGrafter"/>
</dbReference>
<dbReference type="Gene3D" id="3.30.300.30">
    <property type="match status" value="1"/>
</dbReference>
<dbReference type="Gene3D" id="3.30.559.30">
    <property type="entry name" value="Nonribosomal peptide synthetase, condensation domain"/>
    <property type="match status" value="1"/>
</dbReference>
<dbReference type="Pfam" id="PF00501">
    <property type="entry name" value="AMP-binding"/>
    <property type="match status" value="1"/>
</dbReference>
<dbReference type="RefSeq" id="WP_006345252.1">
    <property type="nucleotide sequence ID" value="NZ_CP029159.1"/>
</dbReference>
<dbReference type="EMBL" id="CP029159">
    <property type="protein sequence ID" value="QKM66364.1"/>
    <property type="molecule type" value="Genomic_DNA"/>
</dbReference>
<proteinExistence type="predicted"/>
<dbReference type="Gene3D" id="1.10.1200.10">
    <property type="entry name" value="ACP-like"/>
    <property type="match status" value="1"/>
</dbReference>
<feature type="compositionally biased region" description="Basic and acidic residues" evidence="2">
    <location>
        <begin position="1314"/>
        <end position="1327"/>
    </location>
</feature>
<accession>I2NA60</accession>
<dbReference type="InterPro" id="IPR010071">
    <property type="entry name" value="AA_adenyl_dom"/>
</dbReference>
<dbReference type="InterPro" id="IPR001242">
    <property type="entry name" value="Condensation_dom"/>
</dbReference>
<protein>
    <submittedName>
        <fullName evidence="3">Non-ribosomal peptide synthase</fullName>
    </submittedName>
</protein>
<dbReference type="Pfam" id="PF00668">
    <property type="entry name" value="Condensation"/>
    <property type="match status" value="1"/>
</dbReference>
<dbReference type="SUPFAM" id="SSF56801">
    <property type="entry name" value="Acetyl-CoA synthetase-like"/>
    <property type="match status" value="1"/>
</dbReference>
<dbReference type="MEROPS" id="S09.072"/>
<dbReference type="GO" id="GO:0044550">
    <property type="term" value="P:secondary metabolite biosynthetic process"/>
    <property type="evidence" value="ECO:0007669"/>
    <property type="project" value="TreeGrafter"/>
</dbReference>
<dbReference type="Pfam" id="PF00550">
    <property type="entry name" value="PP-binding"/>
    <property type="match status" value="1"/>
</dbReference>